<sequence>MLPSKRGCSNCKRKCSILVQCKCEKIVCVACRYPEDHACTFDAKKDHQEKLRTTNIQCVAPKVDTI</sequence>
<dbReference type="InterPro" id="IPR035896">
    <property type="entry name" value="AN1-like_Znf"/>
</dbReference>
<evidence type="ECO:0000256" key="2">
    <source>
        <dbReference type="ARBA" id="ARBA00022771"/>
    </source>
</evidence>
<evidence type="ECO:0000256" key="3">
    <source>
        <dbReference type="ARBA" id="ARBA00022833"/>
    </source>
</evidence>
<keyword evidence="3" id="KW-0862">Zinc</keyword>
<proteinExistence type="predicted"/>
<keyword evidence="1" id="KW-0479">Metal-binding</keyword>
<reference evidence="5" key="1">
    <citation type="journal article" date="2020" name="Nature">
        <title>Giant virus diversity and host interactions through global metagenomics.</title>
        <authorList>
            <person name="Schulz F."/>
            <person name="Roux S."/>
            <person name="Paez-Espino D."/>
            <person name="Jungbluth S."/>
            <person name="Walsh D.A."/>
            <person name="Denef V.J."/>
            <person name="McMahon K.D."/>
            <person name="Konstantinidis K.T."/>
            <person name="Eloe-Fadrosh E.A."/>
            <person name="Kyrpides N.C."/>
            <person name="Woyke T."/>
        </authorList>
    </citation>
    <scope>NUCLEOTIDE SEQUENCE</scope>
    <source>
        <strain evidence="5">GVMAG-S-1101164-164</strain>
    </source>
</reference>
<dbReference type="EMBL" id="MN740746">
    <property type="protein sequence ID" value="QHU09900.1"/>
    <property type="molecule type" value="Genomic_DNA"/>
</dbReference>
<dbReference type="InterPro" id="IPR000058">
    <property type="entry name" value="Znf_AN1"/>
</dbReference>
<evidence type="ECO:0000256" key="1">
    <source>
        <dbReference type="ARBA" id="ARBA00022723"/>
    </source>
</evidence>
<dbReference type="SUPFAM" id="SSF118310">
    <property type="entry name" value="AN1-like Zinc finger"/>
    <property type="match status" value="1"/>
</dbReference>
<feature type="domain" description="AN1-type" evidence="4">
    <location>
        <begin position="8"/>
        <end position="44"/>
    </location>
</feature>
<accession>A0A6C0JYX8</accession>
<organism evidence="5">
    <name type="scientific">viral metagenome</name>
    <dbReference type="NCBI Taxonomy" id="1070528"/>
    <lineage>
        <taxon>unclassified sequences</taxon>
        <taxon>metagenomes</taxon>
        <taxon>organismal metagenomes</taxon>
    </lineage>
</organism>
<protein>
    <recommendedName>
        <fullName evidence="4">AN1-type domain-containing protein</fullName>
    </recommendedName>
</protein>
<dbReference type="Gene3D" id="4.10.1110.10">
    <property type="entry name" value="AN1-like Zinc finger"/>
    <property type="match status" value="1"/>
</dbReference>
<dbReference type="AlphaFoldDB" id="A0A6C0JYX8"/>
<dbReference type="Pfam" id="PF01428">
    <property type="entry name" value="zf-AN1"/>
    <property type="match status" value="1"/>
</dbReference>
<evidence type="ECO:0000313" key="5">
    <source>
        <dbReference type="EMBL" id="QHU09900.1"/>
    </source>
</evidence>
<evidence type="ECO:0000259" key="4">
    <source>
        <dbReference type="SMART" id="SM00154"/>
    </source>
</evidence>
<name>A0A6C0JYX8_9ZZZZ</name>
<keyword evidence="2" id="KW-0863">Zinc-finger</keyword>
<dbReference type="SMART" id="SM00154">
    <property type="entry name" value="ZnF_AN1"/>
    <property type="match status" value="1"/>
</dbReference>
<dbReference type="GO" id="GO:0008270">
    <property type="term" value="F:zinc ion binding"/>
    <property type="evidence" value="ECO:0007669"/>
    <property type="project" value="UniProtKB-KW"/>
</dbReference>